<dbReference type="RefSeq" id="WP_222967544.1">
    <property type="nucleotide sequence ID" value="NZ_JBIAQY010000004.1"/>
</dbReference>
<dbReference type="EMBL" id="JBIAQY010000004">
    <property type="protein sequence ID" value="MFF3569140.1"/>
    <property type="molecule type" value="Genomic_DNA"/>
</dbReference>
<dbReference type="Pfam" id="PF02126">
    <property type="entry name" value="PTE"/>
    <property type="match status" value="1"/>
</dbReference>
<comment type="caution">
    <text evidence="4">The sequence shown here is derived from an EMBL/GenBank/DDBJ whole genome shotgun (WGS) entry which is preliminary data.</text>
</comment>
<feature type="modified residue" description="N6-carboxylysine" evidence="3">
    <location>
        <position position="148"/>
    </location>
</feature>
<evidence type="ECO:0000256" key="1">
    <source>
        <dbReference type="ARBA" id="ARBA00022723"/>
    </source>
</evidence>
<dbReference type="Proteomes" id="UP001601992">
    <property type="component" value="Unassembled WGS sequence"/>
</dbReference>
<dbReference type="InterPro" id="IPR001559">
    <property type="entry name" value="Phosphotriesterase"/>
</dbReference>
<reference evidence="4 5" key="1">
    <citation type="submission" date="2024-10" db="EMBL/GenBank/DDBJ databases">
        <title>The Natural Products Discovery Center: Release of the First 8490 Sequenced Strains for Exploring Actinobacteria Biosynthetic Diversity.</title>
        <authorList>
            <person name="Kalkreuter E."/>
            <person name="Kautsar S.A."/>
            <person name="Yang D."/>
            <person name="Bader C.D."/>
            <person name="Teijaro C.N."/>
            <person name="Fluegel L."/>
            <person name="Davis C.M."/>
            <person name="Simpson J.R."/>
            <person name="Lauterbach L."/>
            <person name="Steele A.D."/>
            <person name="Gui C."/>
            <person name="Meng S."/>
            <person name="Li G."/>
            <person name="Viehrig K."/>
            <person name="Ye F."/>
            <person name="Su P."/>
            <person name="Kiefer A.F."/>
            <person name="Nichols A."/>
            <person name="Cepeda A.J."/>
            <person name="Yan W."/>
            <person name="Fan B."/>
            <person name="Jiang Y."/>
            <person name="Adhikari A."/>
            <person name="Zheng C.-J."/>
            <person name="Schuster L."/>
            <person name="Cowan T.M."/>
            <person name="Smanski M.J."/>
            <person name="Chevrette M.G."/>
            <person name="De Carvalho L.P.S."/>
            <person name="Shen B."/>
        </authorList>
    </citation>
    <scope>NUCLEOTIDE SEQUENCE [LARGE SCALE GENOMIC DNA]</scope>
    <source>
        <strain evidence="4 5">NPDC002593</strain>
    </source>
</reference>
<dbReference type="Gene3D" id="3.20.20.140">
    <property type="entry name" value="Metal-dependent hydrolases"/>
    <property type="match status" value="1"/>
</dbReference>
<dbReference type="SUPFAM" id="SSF51556">
    <property type="entry name" value="Metallo-dependent hydrolases"/>
    <property type="match status" value="1"/>
</dbReference>
<keyword evidence="5" id="KW-1185">Reference proteome</keyword>
<accession>A0ABW6RYN7</accession>
<dbReference type="InterPro" id="IPR032466">
    <property type="entry name" value="Metal_Hydrolase"/>
</dbReference>
<dbReference type="PANTHER" id="PTHR10819:SF3">
    <property type="entry name" value="PHOSPHOTRIESTERASE-RELATED PROTEIN"/>
    <property type="match status" value="1"/>
</dbReference>
<name>A0ABW6RYN7_9NOCA</name>
<dbReference type="CDD" id="cd00530">
    <property type="entry name" value="PTE"/>
    <property type="match status" value="1"/>
</dbReference>
<dbReference type="PROSITE" id="PS01322">
    <property type="entry name" value="PHOSPHOTRIESTERASE_1"/>
    <property type="match status" value="1"/>
</dbReference>
<keyword evidence="2" id="KW-0378">Hydrolase</keyword>
<organism evidence="4 5">
    <name type="scientific">Nocardia jiangxiensis</name>
    <dbReference type="NCBI Taxonomy" id="282685"/>
    <lineage>
        <taxon>Bacteria</taxon>
        <taxon>Bacillati</taxon>
        <taxon>Actinomycetota</taxon>
        <taxon>Actinomycetes</taxon>
        <taxon>Mycobacteriales</taxon>
        <taxon>Nocardiaceae</taxon>
        <taxon>Nocardia</taxon>
    </lineage>
</organism>
<evidence type="ECO:0000313" key="4">
    <source>
        <dbReference type="EMBL" id="MFF3569140.1"/>
    </source>
</evidence>
<dbReference type="PROSITE" id="PS51347">
    <property type="entry name" value="PHOSPHOTRIESTERASE_2"/>
    <property type="match status" value="1"/>
</dbReference>
<dbReference type="PANTHER" id="PTHR10819">
    <property type="entry name" value="PHOSPHOTRIESTERASE-RELATED"/>
    <property type="match status" value="1"/>
</dbReference>
<comment type="similarity">
    <text evidence="3">Belongs to the metallo-dependent hydrolases superfamily. Phosphotriesterase family.</text>
</comment>
<evidence type="ECO:0000256" key="3">
    <source>
        <dbReference type="PROSITE-ProRule" id="PRU00679"/>
    </source>
</evidence>
<protein>
    <submittedName>
        <fullName evidence="4">Phosphotriesterase</fullName>
    </submittedName>
</protein>
<keyword evidence="1" id="KW-0479">Metal-binding</keyword>
<gene>
    <name evidence="4" type="ORF">ACFYXQ_15310</name>
</gene>
<evidence type="ECO:0000313" key="5">
    <source>
        <dbReference type="Proteomes" id="UP001601992"/>
    </source>
</evidence>
<sequence>MTGARVPTAHGEIPVTGLGTTLMHEHLFVTSPEVRSSWPEAGHDEDEAMVADAVQRLRAAKAAGIDTIVDLTVLGLGRYIPRVARVAEQSEVNIIVATGAYVLHDLPLYFHYRGPGAPLGGPDLLFEYFVRDIEEGIGDTGVRAGMLKCVTDFDGLTTDVERTLRSIARAHRHTGAPITTHTHAGLRRGLDQQRIFAEEGVDLSRVIIGHSGDTDDFDYLEQLVTAGSYLGMDRFGLETVPFDKRVEIVVEMCRRGHADRMVLSHDTSCHSDMSDPVQRKQQHPRWHWLHIPQDVVPALLDRGVTREQIDQMLTVNPREIFSRVEPY</sequence>
<evidence type="ECO:0000256" key="2">
    <source>
        <dbReference type="ARBA" id="ARBA00022801"/>
    </source>
</evidence>
<dbReference type="InterPro" id="IPR017947">
    <property type="entry name" value="AryldialkylPase_Zn-BS"/>
</dbReference>
<proteinExistence type="inferred from homology"/>